<protein>
    <submittedName>
        <fullName evidence="1">Uncharacterized protein</fullName>
    </submittedName>
</protein>
<organism evidence="1 2">
    <name type="scientific">Geotrichum galactomycetum</name>
    <dbReference type="NCBI Taxonomy" id="27317"/>
    <lineage>
        <taxon>Eukaryota</taxon>
        <taxon>Fungi</taxon>
        <taxon>Dikarya</taxon>
        <taxon>Ascomycota</taxon>
        <taxon>Saccharomycotina</taxon>
        <taxon>Dipodascomycetes</taxon>
        <taxon>Dipodascales</taxon>
        <taxon>Dipodascaceae</taxon>
        <taxon>Geotrichum</taxon>
    </lineage>
</organism>
<sequence>MFAISTPSSSGTTLTSSGNNSITATRQARTSRACEGCRRRKIKCSGGLTCESCAKSNEPCKYRQHYRALKGYPIKIISNPAERMKRRKSSSAASSMSAAIGVLSISSPSTNVIGGSGSLPVNINRISSQSSISSTSTATLPGGSSPPSSYSSSTSSSYGSPLFKSNPFSSPQQQKPGIDSPDPKSRLPSISNFQNILAPITPPPSTSSFFFTQSGSAAATSTAKTSFNFSGLTKNTNSINIDNNTSNNNGHNTLHFQLPQLASSYSSYSTSVSPQTLPSITAQSPVAARKQASMRMMAHKSTAIPATLNLTEEQMLQCISSYFNIYQPLFPMLDPEAWTRKAKTAWRSLESRQVLSFNQIELAIVYTLVALGARESAPALFLSIPAADWAFEYYDRSILIIPNVFEVPTCLLITQYMLLASMFTALVDRVRSHKLAAAAFRTATALGLHTLTDSTRYANIPALNASESHRTFVSAYLWSQLAALAAGSSPEEHTAPVTLNPRAFSDIGYHNANILTHRLKMIEIMRTVPTATPPRVEDVEAGLARTLGDRSRYLQPTPPALVSSGIASQLNRSVGTREWLHYRLAYWVTEVTQYRPFLVAAVAAPGDPQWSAGAAKCLEAAGELYQLVAHNPAASPALLDAWLFSAFAELSLAIYLFRAVAGDPACLARFRECADFVGLADREGVLAGLRAGLGWREVAQKLFGQDGGGSAGARSPRHNFVSSPIANDLWSMVISVLQ</sequence>
<dbReference type="EMBL" id="QVQA01000316">
    <property type="protein sequence ID" value="KAF5092838.1"/>
    <property type="molecule type" value="Genomic_DNA"/>
</dbReference>
<proteinExistence type="predicted"/>
<dbReference type="Proteomes" id="UP000744676">
    <property type="component" value="Unassembled WGS sequence"/>
</dbReference>
<evidence type="ECO:0000313" key="2">
    <source>
        <dbReference type="Proteomes" id="UP000744676"/>
    </source>
</evidence>
<reference evidence="1 2" key="1">
    <citation type="journal article" date="2020" name="Front. Microbiol.">
        <title>Phenotypic and Genetic Characterization of the Cheese Ripening Yeast Geotrichum candidum.</title>
        <authorList>
            <person name="Perkins V."/>
            <person name="Vignola S."/>
            <person name="Lessard M.H."/>
            <person name="Plante P.L."/>
            <person name="Corbeil J."/>
            <person name="Dugat-Bony E."/>
            <person name="Frenette M."/>
            <person name="Labrie S."/>
        </authorList>
    </citation>
    <scope>NUCLEOTIDE SEQUENCE [LARGE SCALE GENOMIC DNA]</scope>
    <source>
        <strain evidence="1 2">LMA-1147</strain>
    </source>
</reference>
<comment type="caution">
    <text evidence="1">The sequence shown here is derived from an EMBL/GenBank/DDBJ whole genome shotgun (WGS) entry which is preliminary data.</text>
</comment>
<name>A0ACB6UYQ7_9ASCO</name>
<accession>A0ACB6UYQ7</accession>
<gene>
    <name evidence="1" type="ORF">D0Z00_004385</name>
</gene>
<keyword evidence="2" id="KW-1185">Reference proteome</keyword>
<evidence type="ECO:0000313" key="1">
    <source>
        <dbReference type="EMBL" id="KAF5092838.1"/>
    </source>
</evidence>